<gene>
    <name evidence="2" type="ORF">BS50DRAFT_38064</name>
</gene>
<evidence type="ECO:0000313" key="2">
    <source>
        <dbReference type="EMBL" id="PSN75330.1"/>
    </source>
</evidence>
<reference evidence="2 3" key="1">
    <citation type="journal article" date="2018" name="Front. Microbiol.">
        <title>Genome-Wide Analysis of Corynespora cassiicola Leaf Fall Disease Putative Effectors.</title>
        <authorList>
            <person name="Lopez D."/>
            <person name="Ribeiro S."/>
            <person name="Label P."/>
            <person name="Fumanal B."/>
            <person name="Venisse J.S."/>
            <person name="Kohler A."/>
            <person name="de Oliveira R.R."/>
            <person name="Labutti K."/>
            <person name="Lipzen A."/>
            <person name="Lail K."/>
            <person name="Bauer D."/>
            <person name="Ohm R.A."/>
            <person name="Barry K.W."/>
            <person name="Spatafora J."/>
            <person name="Grigoriev I.V."/>
            <person name="Martin F.M."/>
            <person name="Pujade-Renaud V."/>
        </authorList>
    </citation>
    <scope>NUCLEOTIDE SEQUENCE [LARGE SCALE GENOMIC DNA]</scope>
    <source>
        <strain evidence="2 3">Philippines</strain>
    </source>
</reference>
<protein>
    <submittedName>
        <fullName evidence="2">Uncharacterized protein</fullName>
    </submittedName>
</protein>
<evidence type="ECO:0000313" key="3">
    <source>
        <dbReference type="Proteomes" id="UP000240883"/>
    </source>
</evidence>
<dbReference type="Proteomes" id="UP000240883">
    <property type="component" value="Unassembled WGS sequence"/>
</dbReference>
<feature type="chain" id="PRO_5015767519" evidence="1">
    <location>
        <begin position="30"/>
        <end position="110"/>
    </location>
</feature>
<evidence type="ECO:0000256" key="1">
    <source>
        <dbReference type="SAM" id="SignalP"/>
    </source>
</evidence>
<proteinExistence type="predicted"/>
<name>A0A2T2PCF4_CORCC</name>
<dbReference type="EMBL" id="KZ678128">
    <property type="protein sequence ID" value="PSN75330.1"/>
    <property type="molecule type" value="Genomic_DNA"/>
</dbReference>
<organism evidence="2 3">
    <name type="scientific">Corynespora cassiicola Philippines</name>
    <dbReference type="NCBI Taxonomy" id="1448308"/>
    <lineage>
        <taxon>Eukaryota</taxon>
        <taxon>Fungi</taxon>
        <taxon>Dikarya</taxon>
        <taxon>Ascomycota</taxon>
        <taxon>Pezizomycotina</taxon>
        <taxon>Dothideomycetes</taxon>
        <taxon>Pleosporomycetidae</taxon>
        <taxon>Pleosporales</taxon>
        <taxon>Corynesporascaceae</taxon>
        <taxon>Corynespora</taxon>
    </lineage>
</organism>
<feature type="signal peptide" evidence="1">
    <location>
        <begin position="1"/>
        <end position="29"/>
    </location>
</feature>
<keyword evidence="3" id="KW-1185">Reference proteome</keyword>
<sequence>MRIHPRPIHAPKGQCWITLSLNFLRLLWLSRKRCTLLIQGRYRTFGCRIWDGRWHSKTPRRERWHVISNRAQRLKTEPCNVDHESLFQLSSALSVSWVSWWGGVALLRRS</sequence>
<dbReference type="AlphaFoldDB" id="A0A2T2PCF4"/>
<accession>A0A2T2PCF4</accession>
<keyword evidence="1" id="KW-0732">Signal</keyword>